<dbReference type="Proteomes" id="UP000828390">
    <property type="component" value="Unassembled WGS sequence"/>
</dbReference>
<evidence type="ECO:0000256" key="1">
    <source>
        <dbReference type="SAM" id="SignalP"/>
    </source>
</evidence>
<proteinExistence type="predicted"/>
<dbReference type="AlphaFoldDB" id="A0A9D4LL46"/>
<accession>A0A9D4LL46</accession>
<organism evidence="2 3">
    <name type="scientific">Dreissena polymorpha</name>
    <name type="common">Zebra mussel</name>
    <name type="synonym">Mytilus polymorpha</name>
    <dbReference type="NCBI Taxonomy" id="45954"/>
    <lineage>
        <taxon>Eukaryota</taxon>
        <taxon>Metazoa</taxon>
        <taxon>Spiralia</taxon>
        <taxon>Lophotrochozoa</taxon>
        <taxon>Mollusca</taxon>
        <taxon>Bivalvia</taxon>
        <taxon>Autobranchia</taxon>
        <taxon>Heteroconchia</taxon>
        <taxon>Euheterodonta</taxon>
        <taxon>Imparidentia</taxon>
        <taxon>Neoheterodontei</taxon>
        <taxon>Myida</taxon>
        <taxon>Dreissenoidea</taxon>
        <taxon>Dreissenidae</taxon>
        <taxon>Dreissena</taxon>
    </lineage>
</organism>
<reference evidence="2" key="2">
    <citation type="submission" date="2020-11" db="EMBL/GenBank/DDBJ databases">
        <authorList>
            <person name="McCartney M.A."/>
            <person name="Auch B."/>
            <person name="Kono T."/>
            <person name="Mallez S."/>
            <person name="Becker A."/>
            <person name="Gohl D.M."/>
            <person name="Silverstein K.A.T."/>
            <person name="Koren S."/>
            <person name="Bechman K.B."/>
            <person name="Herman A."/>
            <person name="Abrahante J.E."/>
            <person name="Garbe J."/>
        </authorList>
    </citation>
    <scope>NUCLEOTIDE SEQUENCE</scope>
    <source>
        <strain evidence="2">Duluth1</strain>
        <tissue evidence="2">Whole animal</tissue>
    </source>
</reference>
<evidence type="ECO:0000313" key="3">
    <source>
        <dbReference type="Proteomes" id="UP000828390"/>
    </source>
</evidence>
<gene>
    <name evidence="2" type="ORF">DPMN_023656</name>
</gene>
<sequence length="57" mass="7018">MLLVSFFRFSPLLVEYVPLDCVDDSVLEKMRQDTRDYIKTPEHYERKFWEDGKRMMI</sequence>
<reference evidence="2" key="1">
    <citation type="journal article" date="2019" name="bioRxiv">
        <title>The Genome of the Zebra Mussel, Dreissena polymorpha: A Resource for Invasive Species Research.</title>
        <authorList>
            <person name="McCartney M.A."/>
            <person name="Auch B."/>
            <person name="Kono T."/>
            <person name="Mallez S."/>
            <person name="Zhang Y."/>
            <person name="Obille A."/>
            <person name="Becker A."/>
            <person name="Abrahante J.E."/>
            <person name="Garbe J."/>
            <person name="Badalamenti J.P."/>
            <person name="Herman A."/>
            <person name="Mangelson H."/>
            <person name="Liachko I."/>
            <person name="Sullivan S."/>
            <person name="Sone E.D."/>
            <person name="Koren S."/>
            <person name="Silverstein K.A.T."/>
            <person name="Beckman K.B."/>
            <person name="Gohl D.M."/>
        </authorList>
    </citation>
    <scope>NUCLEOTIDE SEQUENCE</scope>
    <source>
        <strain evidence="2">Duluth1</strain>
        <tissue evidence="2">Whole animal</tissue>
    </source>
</reference>
<feature type="signal peptide" evidence="1">
    <location>
        <begin position="1"/>
        <end position="16"/>
    </location>
</feature>
<protein>
    <submittedName>
        <fullName evidence="2">Uncharacterized protein</fullName>
    </submittedName>
</protein>
<keyword evidence="3" id="KW-1185">Reference proteome</keyword>
<keyword evidence="1" id="KW-0732">Signal</keyword>
<dbReference type="EMBL" id="JAIWYP010000002">
    <property type="protein sequence ID" value="KAH3860737.1"/>
    <property type="molecule type" value="Genomic_DNA"/>
</dbReference>
<feature type="chain" id="PRO_5038963668" evidence="1">
    <location>
        <begin position="17"/>
        <end position="57"/>
    </location>
</feature>
<name>A0A9D4LL46_DREPO</name>
<evidence type="ECO:0000313" key="2">
    <source>
        <dbReference type="EMBL" id="KAH3860737.1"/>
    </source>
</evidence>
<comment type="caution">
    <text evidence="2">The sequence shown here is derived from an EMBL/GenBank/DDBJ whole genome shotgun (WGS) entry which is preliminary data.</text>
</comment>